<evidence type="ECO:0000256" key="1">
    <source>
        <dbReference type="SAM" id="Phobius"/>
    </source>
</evidence>
<sequence>MPKFKTKIKKPEFYTLLFLIFLFVLLLLIWVLIPFTIGYKKPEYIPSKTDLSEEEFYSKLGSEIATIKLLTYIGNSLILIFFVVYIILARHKIKLGYGFFITWIIIFIILSTMPFIRGISQMHVIELWVGSLITVVNILLIITLSYLTFKLHVDRKIHSYQWYKIHKGKGT</sequence>
<keyword evidence="1" id="KW-0472">Membrane</keyword>
<feature type="transmembrane region" description="Helical" evidence="1">
    <location>
        <begin position="69"/>
        <end position="88"/>
    </location>
</feature>
<feature type="transmembrane region" description="Helical" evidence="1">
    <location>
        <begin position="95"/>
        <end position="116"/>
    </location>
</feature>
<keyword evidence="1" id="KW-0812">Transmembrane</keyword>
<dbReference type="AlphaFoldDB" id="A0A0D5ZK11"/>
<protein>
    <submittedName>
        <fullName evidence="2">Uncharacterized protein</fullName>
    </submittedName>
</protein>
<evidence type="ECO:0000313" key="3">
    <source>
        <dbReference type="Proteomes" id="UP000032722"/>
    </source>
</evidence>
<feature type="transmembrane region" description="Helical" evidence="1">
    <location>
        <begin position="128"/>
        <end position="149"/>
    </location>
</feature>
<accession>A0A0D5ZK11</accession>
<dbReference type="PATRIC" id="fig|29556.3.peg.533"/>
<dbReference type="Proteomes" id="UP000032722">
    <property type="component" value="Chromosome"/>
</dbReference>
<name>A0A0D5ZK11_9BACT</name>
<proteinExistence type="predicted"/>
<keyword evidence="1" id="KW-1133">Transmembrane helix</keyword>
<dbReference type="HOGENOM" id="CLU_1584670_0_0_14"/>
<evidence type="ECO:0000313" key="2">
    <source>
        <dbReference type="EMBL" id="AKA50131.1"/>
    </source>
</evidence>
<feature type="transmembrane region" description="Helical" evidence="1">
    <location>
        <begin position="12"/>
        <end position="33"/>
    </location>
</feature>
<dbReference type="KEGG" id="mgb:VO56_02695"/>
<dbReference type="EMBL" id="CP011021">
    <property type="protein sequence ID" value="AKA50131.1"/>
    <property type="molecule type" value="Genomic_DNA"/>
</dbReference>
<gene>
    <name evidence="2" type="ORF">VO56_02695</name>
</gene>
<organism evidence="3">
    <name type="scientific">Mycoplasmopsis gallinacea</name>
    <dbReference type="NCBI Taxonomy" id="29556"/>
    <lineage>
        <taxon>Bacteria</taxon>
        <taxon>Bacillati</taxon>
        <taxon>Mycoplasmatota</taxon>
        <taxon>Mycoplasmoidales</taxon>
        <taxon>Metamycoplasmataceae</taxon>
        <taxon>Mycoplasmopsis</taxon>
    </lineage>
</organism>
<reference evidence="2 3" key="1">
    <citation type="journal article" date="2015" name="Genome Announc.">
        <title>Complete Genome Sequence of Mycoplasma meleagridis, a Possible Emerging Pathogen in Chickens.</title>
        <authorList>
            <person name="Abolnik C."/>
        </authorList>
    </citation>
    <scope>NUCLEOTIDE SEQUENCE [LARGE SCALE GENOMIC DNA]</scope>
    <source>
        <strain evidence="2 3">B2096 8B</strain>
    </source>
</reference>